<dbReference type="InterPro" id="IPR052958">
    <property type="entry name" value="IFN-induced_PKR_regulator"/>
</dbReference>
<dbReference type="OrthoDB" id="1750591at2759"/>
<dbReference type="AlphaFoldDB" id="A0A7D9I1D5"/>
<dbReference type="PANTHER" id="PTHR46289:SF14">
    <property type="entry name" value="DUF4371 DOMAIN-CONTAINING PROTEIN"/>
    <property type="match status" value="1"/>
</dbReference>
<name>A0A7D9I1D5_PARCT</name>
<keyword evidence="3" id="KW-1185">Reference proteome</keyword>
<sequence length="247" mass="28628">MHKFAKTRWVYRSESIEAVWSSFEAIRNSLAEVTEKDNNALARTKAASLRKKIAKFEFVFAMMFMRLIMRKTSILTVPADKFAKKSGRRISKWLEDNPETLTILHASYQKCMIEALDSLNTDVDYLSLAAECEIFVNFVNETEETCKTVHDAGKIAFENKEIFPNVYRCYKLLFTSLVSVADIKRSFSKMKIVKNYLRSMMKGERLEDLVVLSSEKDLTDTIDVNVVLKSWATRKNQKLKIWFTIEA</sequence>
<accession>A0A7D9I1D5</accession>
<proteinExistence type="predicted"/>
<dbReference type="Proteomes" id="UP001152795">
    <property type="component" value="Unassembled WGS sequence"/>
</dbReference>
<evidence type="ECO:0000313" key="2">
    <source>
        <dbReference type="EMBL" id="CAB3998503.1"/>
    </source>
</evidence>
<evidence type="ECO:0000259" key="1">
    <source>
        <dbReference type="Pfam" id="PF05699"/>
    </source>
</evidence>
<gene>
    <name evidence="2" type="ORF">PACLA_8A055822</name>
</gene>
<feature type="domain" description="HAT C-terminal dimerisation" evidence="1">
    <location>
        <begin position="158"/>
        <end position="217"/>
    </location>
</feature>
<dbReference type="EMBL" id="CACRXK020003373">
    <property type="protein sequence ID" value="CAB3998503.1"/>
    <property type="molecule type" value="Genomic_DNA"/>
</dbReference>
<dbReference type="GO" id="GO:0046983">
    <property type="term" value="F:protein dimerization activity"/>
    <property type="evidence" value="ECO:0007669"/>
    <property type="project" value="InterPro"/>
</dbReference>
<protein>
    <submittedName>
        <fullName evidence="2">Zinc finger MYM-type 1-like</fullName>
    </submittedName>
</protein>
<dbReference type="InterPro" id="IPR008906">
    <property type="entry name" value="HATC_C_dom"/>
</dbReference>
<comment type="caution">
    <text evidence="2">The sequence shown here is derived from an EMBL/GenBank/DDBJ whole genome shotgun (WGS) entry which is preliminary data.</text>
</comment>
<organism evidence="2 3">
    <name type="scientific">Paramuricea clavata</name>
    <name type="common">Red gorgonian</name>
    <name type="synonym">Violescent sea-whip</name>
    <dbReference type="NCBI Taxonomy" id="317549"/>
    <lineage>
        <taxon>Eukaryota</taxon>
        <taxon>Metazoa</taxon>
        <taxon>Cnidaria</taxon>
        <taxon>Anthozoa</taxon>
        <taxon>Octocorallia</taxon>
        <taxon>Malacalcyonacea</taxon>
        <taxon>Plexauridae</taxon>
        <taxon>Paramuricea</taxon>
    </lineage>
</organism>
<reference evidence="2" key="1">
    <citation type="submission" date="2020-04" db="EMBL/GenBank/DDBJ databases">
        <authorList>
            <person name="Alioto T."/>
            <person name="Alioto T."/>
            <person name="Gomez Garrido J."/>
        </authorList>
    </citation>
    <scope>NUCLEOTIDE SEQUENCE</scope>
    <source>
        <strain evidence="2">A484AB</strain>
    </source>
</reference>
<evidence type="ECO:0000313" key="3">
    <source>
        <dbReference type="Proteomes" id="UP001152795"/>
    </source>
</evidence>
<dbReference type="Pfam" id="PF05699">
    <property type="entry name" value="Dimer_Tnp_hAT"/>
    <property type="match status" value="1"/>
</dbReference>
<dbReference type="PANTHER" id="PTHR46289">
    <property type="entry name" value="52 KDA REPRESSOR OF THE INHIBITOR OF THE PROTEIN KINASE-LIKE PROTEIN-RELATED"/>
    <property type="match status" value="1"/>
</dbReference>